<name>A0A117PYR8_9ACTN</name>
<keyword evidence="2" id="KW-1185">Reference proteome</keyword>
<comment type="caution">
    <text evidence="1">The sequence shown here is derived from an EMBL/GenBank/DDBJ whole genome shotgun (WGS) entry which is preliminary data.</text>
</comment>
<dbReference type="AlphaFoldDB" id="A0A117PYR8"/>
<organism evidence="1 2">
    <name type="scientific">Streptomyces yokosukanensis</name>
    <dbReference type="NCBI Taxonomy" id="67386"/>
    <lineage>
        <taxon>Bacteria</taxon>
        <taxon>Bacillati</taxon>
        <taxon>Actinomycetota</taxon>
        <taxon>Actinomycetes</taxon>
        <taxon>Kitasatosporales</taxon>
        <taxon>Streptomycetaceae</taxon>
        <taxon>Streptomyces</taxon>
    </lineage>
</organism>
<sequence length="248" mass="27531">MERDDSARDVAPEPTVCQVLHPAARLATSVEIRRRQAIYEVHTGDQLYQQQLLHMGFAPAAADRFVRRLSATGDVLRTHANFARHLQEMLLQSARRRPVPWCQALEDFLERAEGSQLRWFLYGSGALALRGIDVGPGDLDFCVDSAQLAGTLFEDLLVEPVTAMTGWLADSGGRAFSGCLFEWVAGVHADVDEPEPHEQGPAAAARLEHVRWRGHDVPVAPLDLQLAVNQRRGLTSRVRKIHAYMNPG</sequence>
<protein>
    <submittedName>
        <fullName evidence="1">Uncharacterized protein</fullName>
    </submittedName>
</protein>
<evidence type="ECO:0000313" key="1">
    <source>
        <dbReference type="EMBL" id="KUM99456.1"/>
    </source>
</evidence>
<dbReference type="InterPro" id="IPR043519">
    <property type="entry name" value="NT_sf"/>
</dbReference>
<accession>A0A117PYR8</accession>
<proteinExistence type="predicted"/>
<gene>
    <name evidence="1" type="ORF">AQI95_38680</name>
</gene>
<dbReference type="SUPFAM" id="SSF81301">
    <property type="entry name" value="Nucleotidyltransferase"/>
    <property type="match status" value="1"/>
</dbReference>
<dbReference type="EMBL" id="LMWN01000063">
    <property type="protein sequence ID" value="KUM99456.1"/>
    <property type="molecule type" value="Genomic_DNA"/>
</dbReference>
<dbReference type="RefSeq" id="WP_067135276.1">
    <property type="nucleotide sequence ID" value="NZ_KQ948229.1"/>
</dbReference>
<dbReference type="Proteomes" id="UP000053127">
    <property type="component" value="Unassembled WGS sequence"/>
</dbReference>
<dbReference type="Gene3D" id="3.30.460.40">
    <property type="match status" value="1"/>
</dbReference>
<reference evidence="1 2" key="1">
    <citation type="submission" date="2015-10" db="EMBL/GenBank/DDBJ databases">
        <title>Draft genome sequence of Streptomyces yokosukanensis DSM 40224, type strain for the species Streptomyces yokosukanensis.</title>
        <authorList>
            <person name="Ruckert C."/>
            <person name="Winkler A."/>
            <person name="Kalinowski J."/>
            <person name="Kampfer P."/>
            <person name="Glaeser S."/>
        </authorList>
    </citation>
    <scope>NUCLEOTIDE SEQUENCE [LARGE SCALE GENOMIC DNA]</scope>
    <source>
        <strain evidence="1 2">DSM 40224</strain>
    </source>
</reference>
<evidence type="ECO:0000313" key="2">
    <source>
        <dbReference type="Proteomes" id="UP000053127"/>
    </source>
</evidence>